<evidence type="ECO:0000256" key="2">
    <source>
        <dbReference type="ARBA" id="ARBA00022741"/>
    </source>
</evidence>
<dbReference type="InterPro" id="IPR025158">
    <property type="entry name" value="Mg_chelat-rel_C"/>
</dbReference>
<dbReference type="Gene3D" id="3.40.50.300">
    <property type="entry name" value="P-loop containing nucleotide triphosphate hydrolases"/>
    <property type="match status" value="1"/>
</dbReference>
<dbReference type="SMART" id="SM00382">
    <property type="entry name" value="AAA"/>
    <property type="match status" value="1"/>
</dbReference>
<dbReference type="Pfam" id="PF01078">
    <property type="entry name" value="Mg_chelatase"/>
    <property type="match status" value="1"/>
</dbReference>
<dbReference type="InterPro" id="IPR045006">
    <property type="entry name" value="CHLI-like"/>
</dbReference>
<evidence type="ECO:0000313" key="5">
    <source>
        <dbReference type="EMBL" id="OGE64527.1"/>
    </source>
</evidence>
<dbReference type="InterPro" id="IPR004482">
    <property type="entry name" value="Mg_chelat-rel"/>
</dbReference>
<dbReference type="SUPFAM" id="SSF52540">
    <property type="entry name" value="P-loop containing nucleoside triphosphate hydrolases"/>
    <property type="match status" value="1"/>
</dbReference>
<comment type="caution">
    <text evidence="5">The sequence shown here is derived from an EMBL/GenBank/DDBJ whole genome shotgun (WGS) entry which is preliminary data.</text>
</comment>
<dbReference type="PANTHER" id="PTHR32039">
    <property type="entry name" value="MAGNESIUM-CHELATASE SUBUNIT CHLI"/>
    <property type="match status" value="1"/>
</dbReference>
<dbReference type="GO" id="GO:0005524">
    <property type="term" value="F:ATP binding"/>
    <property type="evidence" value="ECO:0007669"/>
    <property type="project" value="UniProtKB-KW"/>
</dbReference>
<dbReference type="InterPro" id="IPR001208">
    <property type="entry name" value="MCM_dom"/>
</dbReference>
<evidence type="ECO:0000256" key="3">
    <source>
        <dbReference type="ARBA" id="ARBA00022840"/>
    </source>
</evidence>
<dbReference type="InterPro" id="IPR000523">
    <property type="entry name" value="Mg_chelatse_chII-like_cat_dom"/>
</dbReference>
<comment type="similarity">
    <text evidence="1">Belongs to the Mg-chelatase subunits D/I family. ComM subfamily.</text>
</comment>
<dbReference type="PANTHER" id="PTHR32039:SF7">
    <property type="entry name" value="COMPETENCE PROTEIN COMM"/>
    <property type="match status" value="1"/>
</dbReference>
<dbReference type="NCBIfam" id="TIGR00368">
    <property type="entry name" value="YifB family Mg chelatase-like AAA ATPase"/>
    <property type="match status" value="1"/>
</dbReference>
<dbReference type="GO" id="GO:0003677">
    <property type="term" value="F:DNA binding"/>
    <property type="evidence" value="ECO:0007669"/>
    <property type="project" value="InterPro"/>
</dbReference>
<proteinExistence type="inferred from homology"/>
<keyword evidence="3" id="KW-0067">ATP-binding</keyword>
<evidence type="ECO:0000259" key="4">
    <source>
        <dbReference type="SMART" id="SM00382"/>
    </source>
</evidence>
<protein>
    <submittedName>
        <fullName evidence="5">Magnesium chelatase</fullName>
    </submittedName>
</protein>
<sequence>MLVKIRSIANVGLQTVPVDVEVDVASVGFPGFTIVGLASKAVEEARERVKTAIINSKLEFPPRKITVNLAPADLPKDGAAYDLPIAVGVLLASGQISLPDDIDPDSIGIDLTKTFFYGELSLDGSLRPTRGILLLGLFAQKLVCNAVIFVPQPSACEASVVGGIRVMALQSLQQLIAHLSSQKKIIPLKTKVIKDSLDQMSCEFDLSEIAGQEQAKRALIISASGGHNLLMWGPPGTGKTMLSRALPGILPSLTPQEALEVTRIYSVSGLMERDQAFIVNRPFRSPHHGISNAGMIGGGSNPLPGEVSLAHLGVLFLDEMPEFPRSIIESLRQPMEDGTVEIVRVAGHVKYPASFTLIAAINPCPCGYLGHPKRECKCSDKQIAKYKTRISGPILDRIDLFVPVSAVETEKLSITSQKSANSISSTESRGQVIKARQIQAKRFAAEKHRGLYTNSQMRNSDVKKYCFLTPEAENLLKLAVDKFNFSARSFYRLIKVARTIADLAPSKQILPMHMAEALQYRQII</sequence>
<dbReference type="SUPFAM" id="SSF54211">
    <property type="entry name" value="Ribosomal protein S5 domain 2-like"/>
    <property type="match status" value="1"/>
</dbReference>
<evidence type="ECO:0000256" key="1">
    <source>
        <dbReference type="ARBA" id="ARBA00006354"/>
    </source>
</evidence>
<accession>A0A1F5MGN6</accession>
<dbReference type="Pfam" id="PF13541">
    <property type="entry name" value="ChlI"/>
    <property type="match status" value="1"/>
</dbReference>
<dbReference type="InterPro" id="IPR014721">
    <property type="entry name" value="Ribsml_uS5_D2-typ_fold_subgr"/>
</dbReference>
<gene>
    <name evidence="5" type="ORF">A3I48_02020</name>
</gene>
<feature type="domain" description="AAA+ ATPase" evidence="4">
    <location>
        <begin position="225"/>
        <end position="408"/>
    </location>
</feature>
<organism evidence="5 6">
    <name type="scientific">Candidatus Daviesbacteria bacterium RIFCSPLOWO2_02_FULL_36_7</name>
    <dbReference type="NCBI Taxonomy" id="1797792"/>
    <lineage>
        <taxon>Bacteria</taxon>
        <taxon>Candidatus Daviesiibacteriota</taxon>
    </lineage>
</organism>
<reference evidence="5 6" key="1">
    <citation type="journal article" date="2016" name="Nat. Commun.">
        <title>Thousands of microbial genomes shed light on interconnected biogeochemical processes in an aquifer system.</title>
        <authorList>
            <person name="Anantharaman K."/>
            <person name="Brown C.T."/>
            <person name="Hug L.A."/>
            <person name="Sharon I."/>
            <person name="Castelle C.J."/>
            <person name="Probst A.J."/>
            <person name="Thomas B.C."/>
            <person name="Singh A."/>
            <person name="Wilkins M.J."/>
            <person name="Karaoz U."/>
            <person name="Brodie E.L."/>
            <person name="Williams K.H."/>
            <person name="Hubbard S.S."/>
            <person name="Banfield J.F."/>
        </authorList>
    </citation>
    <scope>NUCLEOTIDE SEQUENCE [LARGE SCALE GENOMIC DNA]</scope>
</reference>
<dbReference type="Gene3D" id="3.30.230.10">
    <property type="match status" value="1"/>
</dbReference>
<keyword evidence="2" id="KW-0547">Nucleotide-binding</keyword>
<dbReference type="EMBL" id="MFDT01000057">
    <property type="protein sequence ID" value="OGE64527.1"/>
    <property type="molecule type" value="Genomic_DNA"/>
</dbReference>
<name>A0A1F5MGN6_9BACT</name>
<dbReference type="InterPro" id="IPR027417">
    <property type="entry name" value="P-loop_NTPase"/>
</dbReference>
<dbReference type="Proteomes" id="UP000178859">
    <property type="component" value="Unassembled WGS sequence"/>
</dbReference>
<evidence type="ECO:0000313" key="6">
    <source>
        <dbReference type="Proteomes" id="UP000178859"/>
    </source>
</evidence>
<dbReference type="PRINTS" id="PR01657">
    <property type="entry name" value="MCMFAMILY"/>
</dbReference>
<dbReference type="InterPro" id="IPR020568">
    <property type="entry name" value="Ribosomal_Su5_D2-typ_SF"/>
</dbReference>
<dbReference type="AlphaFoldDB" id="A0A1F5MGN6"/>
<dbReference type="Pfam" id="PF13335">
    <property type="entry name" value="Mg_chelatase_C"/>
    <property type="match status" value="1"/>
</dbReference>
<dbReference type="InterPro" id="IPR003593">
    <property type="entry name" value="AAA+_ATPase"/>
</dbReference>